<evidence type="ECO:0000313" key="2">
    <source>
        <dbReference type="EMBL" id="ATB48077.1"/>
    </source>
</evidence>
<proteinExistence type="predicted"/>
<organism evidence="2 3">
    <name type="scientific">Corallococcus macrosporus DSM 14697</name>
    <dbReference type="NCBI Taxonomy" id="1189310"/>
    <lineage>
        <taxon>Bacteria</taxon>
        <taxon>Pseudomonadati</taxon>
        <taxon>Myxococcota</taxon>
        <taxon>Myxococcia</taxon>
        <taxon>Myxococcales</taxon>
        <taxon>Cystobacterineae</taxon>
        <taxon>Myxococcaceae</taxon>
        <taxon>Corallococcus</taxon>
    </lineage>
</organism>
<evidence type="ECO:0000313" key="3">
    <source>
        <dbReference type="Proteomes" id="UP000217343"/>
    </source>
</evidence>
<reference evidence="2 3" key="1">
    <citation type="submission" date="2017-06" db="EMBL/GenBank/DDBJ databases">
        <title>Sequencing and comparative analysis of myxobacterial genomes.</title>
        <authorList>
            <person name="Rupp O."/>
            <person name="Goesmann A."/>
            <person name="Sogaard-Andersen L."/>
        </authorList>
    </citation>
    <scope>NUCLEOTIDE SEQUENCE [LARGE SCALE GENOMIC DNA]</scope>
    <source>
        <strain evidence="2 3">DSM 14697</strain>
    </source>
</reference>
<dbReference type="SUPFAM" id="SSF54427">
    <property type="entry name" value="NTF2-like"/>
    <property type="match status" value="1"/>
</dbReference>
<evidence type="ECO:0000259" key="1">
    <source>
        <dbReference type="SMART" id="SM00978"/>
    </source>
</evidence>
<dbReference type="InterPro" id="IPR029024">
    <property type="entry name" value="TerB-like"/>
</dbReference>
<sequence length="657" mass="73022">MEDMATPPRSISYRLSRWAPWLPAIAYVALMLPLEALARGGGGEHYSRPSSGSGGRGGGGDGDGVAFWVVYQLFSLVWRYPKVMLPLLCIGGVGYWLYRRNLHPDATTKRALEQREAYQRTQVTRRDVDGWANALRLKDPAFQVGPMLEKTKWLFLELQKAWFLRDMTPVRPFLSDATFQRFGVQLELMRAQGVRDAITDFEVLDLELIGLEQTQWFDSIHVRVHARMRDTDVPAAFSDAQATEAARKAPSEAFTEVWTFVRKPGAQTRIGADLFQGKCPNCGAPFNGGAANTCEFCGAVVNSGNYDWTLSEITQGIEHVPYHKAVDGLREAREADPALNLEMLEDRASLLFWKWIDAQSRRDMKPLAKVARPDLVQGLEAELAELGRQGRRRLFLECAVGSADVRAFQVDPQGHDVAHVEIRWSARMGIGAIKEPRSSRASVPQRHIFTLTRKHGAQTNTANGMSTDRCPQCNAPLTNSAATACDYCGTPLSTGERDWVLAAARTFEAWNADEDARFRALPPRRSARAAHGDAGGHAALGKDLVMDVQERQRLLYMMAAIAAADGEVTSAERKLLKLCSERWGVAWSNVEMALSSGPQLFDRMVPRGSPEAEAFLRNIVEMALVDGRIDRKERRMLESAAAHLGIQDRLASMLNGR</sequence>
<dbReference type="EMBL" id="CP022203">
    <property type="protein sequence ID" value="ATB48077.1"/>
    <property type="molecule type" value="Genomic_DNA"/>
</dbReference>
<dbReference type="InterPro" id="IPR007379">
    <property type="entry name" value="Tim44-like_dom"/>
</dbReference>
<protein>
    <recommendedName>
        <fullName evidence="1">Tim44-like domain-containing protein</fullName>
    </recommendedName>
</protein>
<dbReference type="Gene3D" id="1.10.3680.10">
    <property type="entry name" value="TerB-like"/>
    <property type="match status" value="2"/>
</dbReference>
<dbReference type="Proteomes" id="UP000217343">
    <property type="component" value="Chromosome"/>
</dbReference>
<feature type="domain" description="Tim44-like" evidence="1">
    <location>
        <begin position="128"/>
        <end position="315"/>
    </location>
</feature>
<dbReference type="InterPro" id="IPR032710">
    <property type="entry name" value="NTF2-like_dom_sf"/>
</dbReference>
<accession>A0A250JX46</accession>
<dbReference type="Pfam" id="PF04280">
    <property type="entry name" value="Tim44"/>
    <property type="match status" value="1"/>
</dbReference>
<name>A0A250JX46_9BACT</name>
<keyword evidence="3" id="KW-1185">Reference proteome</keyword>
<dbReference type="SUPFAM" id="SSF158682">
    <property type="entry name" value="TerB-like"/>
    <property type="match status" value="1"/>
</dbReference>
<dbReference type="Gene3D" id="3.10.450.240">
    <property type="match status" value="1"/>
</dbReference>
<gene>
    <name evidence="2" type="ORF">MYMAC_003703</name>
</gene>
<dbReference type="SMART" id="SM00978">
    <property type="entry name" value="Tim44"/>
    <property type="match status" value="1"/>
</dbReference>
<dbReference type="KEGG" id="mmas:MYMAC_003703"/>
<dbReference type="CDD" id="cd07177">
    <property type="entry name" value="terB_like"/>
    <property type="match status" value="2"/>
</dbReference>
<dbReference type="AlphaFoldDB" id="A0A250JX46"/>